<sequence>MESMTSLNCCLSNSIYLESDLGVEGGTFLFDVSQDLATFTGGHVDMLSSDYLPTMPELKLLDDGDFLRAWGGISSLQRAIAIGNHADMVVWDPYVEFDLDDGHPVYLKHSGIDGNLRLVDGKQNTVWSTSVTTSLNNLEAVLLDTGNFILRDHISGGIFWESFDYPCDTFLPEMMIGLNTKTGERRFLDSWKSANDPSSGTFVIGVTAELPPQVFLWNGSNPYWRSGQ</sequence>
<dbReference type="SUPFAM" id="SSF51110">
    <property type="entry name" value="alpha-D-mannose-specific plant lectins"/>
    <property type="match status" value="1"/>
</dbReference>
<evidence type="ECO:0000256" key="1">
    <source>
        <dbReference type="ARBA" id="ARBA00022729"/>
    </source>
</evidence>
<dbReference type="Gene3D" id="2.90.10.10">
    <property type="entry name" value="Bulb-type lectin domain"/>
    <property type="match status" value="1"/>
</dbReference>
<evidence type="ECO:0000313" key="6">
    <source>
        <dbReference type="Proteomes" id="UP000507222"/>
    </source>
</evidence>
<feature type="domain" description="Bulb-type lectin" evidence="4">
    <location>
        <begin position="30"/>
        <end position="163"/>
    </location>
</feature>
<accession>A0A6J5VJQ3</accession>
<gene>
    <name evidence="5" type="ORF">CURHAP_LOCUS45605</name>
</gene>
<evidence type="ECO:0000259" key="4">
    <source>
        <dbReference type="PROSITE" id="PS50927"/>
    </source>
</evidence>
<dbReference type="PROSITE" id="PS50927">
    <property type="entry name" value="BULB_LECTIN"/>
    <property type="match status" value="1"/>
</dbReference>
<dbReference type="EMBL" id="CAEKDK010000007">
    <property type="protein sequence ID" value="CAB4287605.1"/>
    <property type="molecule type" value="Genomic_DNA"/>
</dbReference>
<dbReference type="InterPro" id="IPR001480">
    <property type="entry name" value="Bulb-type_lectin_dom"/>
</dbReference>
<evidence type="ECO:0000256" key="3">
    <source>
        <dbReference type="ARBA" id="ARBA00023180"/>
    </source>
</evidence>
<keyword evidence="3" id="KW-0325">Glycoprotein</keyword>
<reference evidence="5 6" key="1">
    <citation type="submission" date="2020-05" db="EMBL/GenBank/DDBJ databases">
        <authorList>
            <person name="Campoy J."/>
            <person name="Schneeberger K."/>
            <person name="Spophaly S."/>
        </authorList>
    </citation>
    <scope>NUCLEOTIDE SEQUENCE [LARGE SCALE GENOMIC DNA]</scope>
    <source>
        <strain evidence="5">PruArmRojPasFocal</strain>
    </source>
</reference>
<dbReference type="InterPro" id="IPR036426">
    <property type="entry name" value="Bulb-type_lectin_dom_sf"/>
</dbReference>
<evidence type="ECO:0000313" key="5">
    <source>
        <dbReference type="EMBL" id="CAB4287605.1"/>
    </source>
</evidence>
<protein>
    <recommendedName>
        <fullName evidence="4">Bulb-type lectin domain-containing protein</fullName>
    </recommendedName>
</protein>
<organism evidence="5 6">
    <name type="scientific">Prunus armeniaca</name>
    <name type="common">Apricot</name>
    <name type="synonym">Armeniaca vulgaris</name>
    <dbReference type="NCBI Taxonomy" id="36596"/>
    <lineage>
        <taxon>Eukaryota</taxon>
        <taxon>Viridiplantae</taxon>
        <taxon>Streptophyta</taxon>
        <taxon>Embryophyta</taxon>
        <taxon>Tracheophyta</taxon>
        <taxon>Spermatophyta</taxon>
        <taxon>Magnoliopsida</taxon>
        <taxon>eudicotyledons</taxon>
        <taxon>Gunneridae</taxon>
        <taxon>Pentapetalae</taxon>
        <taxon>rosids</taxon>
        <taxon>fabids</taxon>
        <taxon>Rosales</taxon>
        <taxon>Rosaceae</taxon>
        <taxon>Amygdaloideae</taxon>
        <taxon>Amygdaleae</taxon>
        <taxon>Prunus</taxon>
    </lineage>
</organism>
<keyword evidence="1" id="KW-0732">Signal</keyword>
<dbReference type="Pfam" id="PF01453">
    <property type="entry name" value="B_lectin"/>
    <property type="match status" value="1"/>
</dbReference>
<dbReference type="PANTHER" id="PTHR32444:SF66">
    <property type="entry name" value="NON-SPECIFIC SERINE_THREONINE PROTEIN KINASE"/>
    <property type="match status" value="1"/>
</dbReference>
<dbReference type="PANTHER" id="PTHR32444">
    <property type="entry name" value="BULB-TYPE LECTIN DOMAIN-CONTAINING PROTEIN"/>
    <property type="match status" value="1"/>
</dbReference>
<dbReference type="AlphaFoldDB" id="A0A6J5VJQ3"/>
<dbReference type="Proteomes" id="UP000507222">
    <property type="component" value="Unassembled WGS sequence"/>
</dbReference>
<evidence type="ECO:0000256" key="2">
    <source>
        <dbReference type="ARBA" id="ARBA00023157"/>
    </source>
</evidence>
<keyword evidence="2" id="KW-1015">Disulfide bond</keyword>
<proteinExistence type="predicted"/>
<name>A0A6J5VJQ3_PRUAR</name>